<gene>
    <name evidence="2" type="ORF">AN926_05810</name>
</gene>
<name>A0A0N0IQW5_THESC</name>
<sequence length="139" mass="14796">MGRRIPGSLHLVVSPVHPFPHHQDRPHRHLPLLEGLPGLLEGQGHVPLLLGRGIKAQDLHHPLTLRPHRPKGLELLRHPFLRQKVHQALSPVGHGQVVPRQGAAEPGGKGQPGLGGKEEKGTSLAPGRVAAGQGGHLAP</sequence>
<comment type="caution">
    <text evidence="2">The sequence shown here is derived from an EMBL/GenBank/DDBJ whole genome shotgun (WGS) entry which is preliminary data.</text>
</comment>
<dbReference type="AlphaFoldDB" id="A0A0N0IQW5"/>
<dbReference type="EMBL" id="LJJR01000013">
    <property type="protein sequence ID" value="KPD32097.1"/>
    <property type="molecule type" value="Genomic_DNA"/>
</dbReference>
<dbReference type="PATRIC" id="fig|37636.3.peg.220"/>
<accession>A0A0N0IQW5</accession>
<reference evidence="2 3" key="1">
    <citation type="submission" date="2015-09" db="EMBL/GenBank/DDBJ databases">
        <title>Draft genome sequence of Thermus scotoductus strain K1 isolated from a geothermal spring in Nagorno-Karabakh, Armenia.</title>
        <authorList>
            <person name="Saghatelyan A."/>
            <person name="Poghosyan L."/>
            <person name="Panosyan H."/>
            <person name="Birkeland N.-K."/>
        </authorList>
    </citation>
    <scope>NUCLEOTIDE SEQUENCE [LARGE SCALE GENOMIC DNA]</scope>
    <source>
        <strain evidence="2 3">K1</strain>
    </source>
</reference>
<dbReference type="Proteomes" id="UP000053099">
    <property type="component" value="Unassembled WGS sequence"/>
</dbReference>
<feature type="compositionally biased region" description="Gly residues" evidence="1">
    <location>
        <begin position="105"/>
        <end position="115"/>
    </location>
</feature>
<proteinExistence type="predicted"/>
<evidence type="ECO:0000313" key="3">
    <source>
        <dbReference type="Proteomes" id="UP000053099"/>
    </source>
</evidence>
<protein>
    <submittedName>
        <fullName evidence="2">Uncharacterized protein</fullName>
    </submittedName>
</protein>
<organism evidence="2 3">
    <name type="scientific">Thermus scotoductus</name>
    <dbReference type="NCBI Taxonomy" id="37636"/>
    <lineage>
        <taxon>Bacteria</taxon>
        <taxon>Thermotogati</taxon>
        <taxon>Deinococcota</taxon>
        <taxon>Deinococci</taxon>
        <taxon>Thermales</taxon>
        <taxon>Thermaceae</taxon>
        <taxon>Thermus</taxon>
    </lineage>
</organism>
<evidence type="ECO:0000256" key="1">
    <source>
        <dbReference type="SAM" id="MobiDB-lite"/>
    </source>
</evidence>
<feature type="region of interest" description="Disordered" evidence="1">
    <location>
        <begin position="90"/>
        <end position="139"/>
    </location>
</feature>
<evidence type="ECO:0000313" key="2">
    <source>
        <dbReference type="EMBL" id="KPD32097.1"/>
    </source>
</evidence>